<dbReference type="GO" id="GO:0032259">
    <property type="term" value="P:methylation"/>
    <property type="evidence" value="ECO:0007669"/>
    <property type="project" value="UniProtKB-KW"/>
</dbReference>
<sequence length="483" mass="54568">MNESQCNKEINNGKLGNDNLKVAEIFAGAGGLALGLEEADLLSGGFPCQSFSFAGKKAGFKDERVAQKRERVVIIGFRKDISKNINFSFPVPHTYKLVLKDILNNVPTSQGKKYCGGSYYLEGGKTGIARRISWNEPSLALTTSPQQKQTERCHPDETRPFTIREYARIQSFPDNWEFAGSLHSQYKQIGNAVPVNLAKEVGLAVKKTLIDKKKILKVYEPRISTTIYQSREFKKAPERIEHILLGKNIKKIVAGEIIRQQNKSCANVLGVKNETNERIRRISIDKFYEIITGDKQAFFKLFFTLPQLFKEIVAEEGVISTGENTVLSELEKQNSNHLLALFNLSFQQYEGFSEFLEKNKKIFDKTSRNTLEIAKQADLLIQPTGASRADLVPAVKEFNALKKAGISTKKLLFVLTRLSTPAEAKAIQKYLKKTDYNFSPYYLMEKASYKQIQNEGKSITQTKYQGLTQQAKELINSLLDYLD</sequence>
<dbReference type="GO" id="GO:0009036">
    <property type="term" value="F:type II site-specific deoxyribonuclease activity"/>
    <property type="evidence" value="ECO:0007669"/>
    <property type="project" value="InterPro"/>
</dbReference>
<name>A0A397RXJ9_9GLOM</name>
<protein>
    <recommendedName>
        <fullName evidence="1">DNA (cytosine-5-)-methyltransferase</fullName>
        <ecNumber evidence="1">2.1.1.37</ecNumber>
    </recommendedName>
</protein>
<dbReference type="PANTHER" id="PTHR10629">
    <property type="entry name" value="CYTOSINE-SPECIFIC METHYLTRANSFERASE"/>
    <property type="match status" value="1"/>
</dbReference>
<dbReference type="GO" id="GO:0003677">
    <property type="term" value="F:DNA binding"/>
    <property type="evidence" value="ECO:0007669"/>
    <property type="project" value="InterPro"/>
</dbReference>
<evidence type="ECO:0000256" key="2">
    <source>
        <dbReference type="ARBA" id="ARBA00022603"/>
    </source>
</evidence>
<keyword evidence="7" id="KW-1185">Reference proteome</keyword>
<dbReference type="SUPFAM" id="SSF53335">
    <property type="entry name" value="S-adenosyl-L-methionine-dependent methyltransferases"/>
    <property type="match status" value="1"/>
</dbReference>
<evidence type="ECO:0000313" key="7">
    <source>
        <dbReference type="Proteomes" id="UP000265703"/>
    </source>
</evidence>
<organism evidence="6 7">
    <name type="scientific">Glomus cerebriforme</name>
    <dbReference type="NCBI Taxonomy" id="658196"/>
    <lineage>
        <taxon>Eukaryota</taxon>
        <taxon>Fungi</taxon>
        <taxon>Fungi incertae sedis</taxon>
        <taxon>Mucoromycota</taxon>
        <taxon>Glomeromycotina</taxon>
        <taxon>Glomeromycetes</taxon>
        <taxon>Glomerales</taxon>
        <taxon>Glomeraceae</taxon>
        <taxon>Glomus</taxon>
    </lineage>
</organism>
<dbReference type="InterPro" id="IPR001525">
    <property type="entry name" value="C5_MeTfrase"/>
</dbReference>
<dbReference type="InterPro" id="IPR027417">
    <property type="entry name" value="P-loop_NTPase"/>
</dbReference>
<dbReference type="InterPro" id="IPR019057">
    <property type="entry name" value="Restrct_endonuc_II_Eco47II"/>
</dbReference>
<dbReference type="Pfam" id="PF00145">
    <property type="entry name" value="DNA_methylase"/>
    <property type="match status" value="3"/>
</dbReference>
<comment type="similarity">
    <text evidence="5">Belongs to the class I-like SAM-binding methyltransferase superfamily. C5-methyltransferase family.</text>
</comment>
<keyword evidence="2 5" id="KW-0489">Methyltransferase</keyword>
<dbReference type="PROSITE" id="PS00094">
    <property type="entry name" value="C5_MTASE_1"/>
    <property type="match status" value="1"/>
</dbReference>
<accession>A0A397RXJ9</accession>
<dbReference type="InterPro" id="IPR050390">
    <property type="entry name" value="C5-Methyltransferase"/>
</dbReference>
<proteinExistence type="inferred from homology"/>
<reference evidence="6 7" key="1">
    <citation type="submission" date="2018-06" db="EMBL/GenBank/DDBJ databases">
        <title>Comparative genomics reveals the genomic features of Rhizophagus irregularis, R. cerebriforme, R. diaphanum and Gigaspora rosea, and their symbiotic lifestyle signature.</title>
        <authorList>
            <person name="Morin E."/>
            <person name="San Clemente H."/>
            <person name="Chen E.C.H."/>
            <person name="De La Providencia I."/>
            <person name="Hainaut M."/>
            <person name="Kuo A."/>
            <person name="Kohler A."/>
            <person name="Murat C."/>
            <person name="Tang N."/>
            <person name="Roy S."/>
            <person name="Loubradou J."/>
            <person name="Henrissat B."/>
            <person name="Grigoriev I.V."/>
            <person name="Corradi N."/>
            <person name="Roux C."/>
            <person name="Martin F.M."/>
        </authorList>
    </citation>
    <scope>NUCLEOTIDE SEQUENCE [LARGE SCALE GENOMIC DNA]</scope>
    <source>
        <strain evidence="6 7">DAOM 227022</strain>
    </source>
</reference>
<dbReference type="OrthoDB" id="2418308at2759"/>
<dbReference type="EC" id="2.1.1.37" evidence="1"/>
<dbReference type="InterPro" id="IPR018117">
    <property type="entry name" value="C5_DNA_meth_AS"/>
</dbReference>
<evidence type="ECO:0000313" key="6">
    <source>
        <dbReference type="EMBL" id="RIA79020.1"/>
    </source>
</evidence>
<dbReference type="Proteomes" id="UP000265703">
    <property type="component" value="Unassembled WGS sequence"/>
</dbReference>
<evidence type="ECO:0000256" key="5">
    <source>
        <dbReference type="PROSITE-ProRule" id="PRU01016"/>
    </source>
</evidence>
<comment type="caution">
    <text evidence="6">The sequence shown here is derived from an EMBL/GenBank/DDBJ whole genome shotgun (WGS) entry which is preliminary data.</text>
</comment>
<dbReference type="InterPro" id="IPR031303">
    <property type="entry name" value="C5_meth_CS"/>
</dbReference>
<dbReference type="STRING" id="658196.A0A397RXJ9"/>
<gene>
    <name evidence="6" type="ORF">C1645_841773</name>
</gene>
<dbReference type="GO" id="GO:0003886">
    <property type="term" value="F:DNA (cytosine-5-)-methyltransferase activity"/>
    <property type="evidence" value="ECO:0007669"/>
    <property type="project" value="UniProtKB-EC"/>
</dbReference>
<dbReference type="PROSITE" id="PS00095">
    <property type="entry name" value="C5_MTASE_2"/>
    <property type="match status" value="1"/>
</dbReference>
<comment type="caution">
    <text evidence="5">Lacks conserved residue(s) required for the propagation of feature annotation.</text>
</comment>
<dbReference type="Gene3D" id="3.40.50.150">
    <property type="entry name" value="Vaccinia Virus protein VP39"/>
    <property type="match status" value="1"/>
</dbReference>
<dbReference type="Gene3D" id="3.40.50.300">
    <property type="entry name" value="P-loop containing nucleotide triphosphate hydrolases"/>
    <property type="match status" value="1"/>
</dbReference>
<dbReference type="GO" id="GO:0009307">
    <property type="term" value="P:DNA restriction-modification system"/>
    <property type="evidence" value="ECO:0007669"/>
    <property type="project" value="InterPro"/>
</dbReference>
<dbReference type="GO" id="GO:0044027">
    <property type="term" value="P:negative regulation of gene expression via chromosomal CpG island methylation"/>
    <property type="evidence" value="ECO:0007669"/>
    <property type="project" value="TreeGrafter"/>
</dbReference>
<dbReference type="GO" id="GO:0005634">
    <property type="term" value="C:nucleus"/>
    <property type="evidence" value="ECO:0007669"/>
    <property type="project" value="TreeGrafter"/>
</dbReference>
<dbReference type="EMBL" id="QKYT01001672">
    <property type="protein sequence ID" value="RIA79020.1"/>
    <property type="molecule type" value="Genomic_DNA"/>
</dbReference>
<dbReference type="Gene3D" id="3.90.120.10">
    <property type="entry name" value="DNA Methylase, subunit A, domain 2"/>
    <property type="match status" value="1"/>
</dbReference>
<keyword evidence="3 5" id="KW-0808">Transferase</keyword>
<evidence type="ECO:0000256" key="4">
    <source>
        <dbReference type="ARBA" id="ARBA00022691"/>
    </source>
</evidence>
<dbReference type="Pfam" id="PF09553">
    <property type="entry name" value="RE_Eco47II"/>
    <property type="match status" value="1"/>
</dbReference>
<keyword evidence="4 5" id="KW-0949">S-adenosyl-L-methionine</keyword>
<dbReference type="InterPro" id="IPR029063">
    <property type="entry name" value="SAM-dependent_MTases_sf"/>
</dbReference>
<dbReference type="PROSITE" id="PS51679">
    <property type="entry name" value="SAM_MT_C5"/>
    <property type="match status" value="1"/>
</dbReference>
<dbReference type="PANTHER" id="PTHR10629:SF52">
    <property type="entry name" value="DNA (CYTOSINE-5)-METHYLTRANSFERASE 1"/>
    <property type="match status" value="1"/>
</dbReference>
<evidence type="ECO:0000256" key="3">
    <source>
        <dbReference type="ARBA" id="ARBA00022679"/>
    </source>
</evidence>
<dbReference type="AlphaFoldDB" id="A0A397RXJ9"/>
<evidence type="ECO:0000256" key="1">
    <source>
        <dbReference type="ARBA" id="ARBA00011975"/>
    </source>
</evidence>